<gene>
    <name evidence="2" type="ORF">LX64_01888</name>
</gene>
<reference evidence="2 3" key="1">
    <citation type="submission" date="2018-06" db="EMBL/GenBank/DDBJ databases">
        <title>Genomic Encyclopedia of Archaeal and Bacterial Type Strains, Phase II (KMG-II): from individual species to whole genera.</title>
        <authorList>
            <person name="Goeker M."/>
        </authorList>
    </citation>
    <scope>NUCLEOTIDE SEQUENCE [LARGE SCALE GENOMIC DNA]</scope>
    <source>
        <strain evidence="2 3">DSM 23857</strain>
    </source>
</reference>
<name>A0A327QR86_9BACT</name>
<feature type="transmembrane region" description="Helical" evidence="1">
    <location>
        <begin position="184"/>
        <end position="207"/>
    </location>
</feature>
<evidence type="ECO:0000313" key="2">
    <source>
        <dbReference type="EMBL" id="RAJ06761.1"/>
    </source>
</evidence>
<comment type="caution">
    <text evidence="2">The sequence shown here is derived from an EMBL/GenBank/DDBJ whole genome shotgun (WGS) entry which is preliminary data.</text>
</comment>
<organism evidence="2 3">
    <name type="scientific">Chitinophaga skermanii</name>
    <dbReference type="NCBI Taxonomy" id="331697"/>
    <lineage>
        <taxon>Bacteria</taxon>
        <taxon>Pseudomonadati</taxon>
        <taxon>Bacteroidota</taxon>
        <taxon>Chitinophagia</taxon>
        <taxon>Chitinophagales</taxon>
        <taxon>Chitinophagaceae</taxon>
        <taxon>Chitinophaga</taxon>
    </lineage>
</organism>
<evidence type="ECO:0000256" key="1">
    <source>
        <dbReference type="SAM" id="Phobius"/>
    </source>
</evidence>
<keyword evidence="1" id="KW-1133">Transmembrane helix</keyword>
<feature type="transmembrane region" description="Helical" evidence="1">
    <location>
        <begin position="25"/>
        <end position="47"/>
    </location>
</feature>
<dbReference type="AlphaFoldDB" id="A0A327QR86"/>
<keyword evidence="1" id="KW-0472">Membrane</keyword>
<feature type="transmembrane region" description="Helical" evidence="1">
    <location>
        <begin position="82"/>
        <end position="101"/>
    </location>
</feature>
<protein>
    <submittedName>
        <fullName evidence="2">Uncharacterized protein</fullName>
    </submittedName>
</protein>
<accession>A0A327QR86</accession>
<feature type="transmembrane region" description="Helical" evidence="1">
    <location>
        <begin position="107"/>
        <end position="128"/>
    </location>
</feature>
<feature type="transmembrane region" description="Helical" evidence="1">
    <location>
        <begin position="149"/>
        <end position="172"/>
    </location>
</feature>
<keyword evidence="1" id="KW-0812">Transmembrane</keyword>
<keyword evidence="3" id="KW-1185">Reference proteome</keyword>
<feature type="transmembrane region" description="Helical" evidence="1">
    <location>
        <begin position="53"/>
        <end position="70"/>
    </location>
</feature>
<dbReference type="EMBL" id="QLLL01000003">
    <property type="protein sequence ID" value="RAJ06761.1"/>
    <property type="molecule type" value="Genomic_DNA"/>
</dbReference>
<evidence type="ECO:0000313" key="3">
    <source>
        <dbReference type="Proteomes" id="UP000249547"/>
    </source>
</evidence>
<sequence length="215" mass="25277">MLGIEALLLIPFSLKYPQLDKAAKYIYYYVIASIIFAVGSYYIGMILRQNNMWFVPILQFTQFVILSLFFRTVIKRHIIRQFILGMIGLCLLIFIFDYFKVSHFKEFLSIFEPIRTFILIAYGIIYFIQLLKDEYLIEQSITINTLPNFWFNAGLFIYHCCYFLLALAYNLLQQTGNTEDIKALTTIMMPVHYSSGALQIILFYIGLRKIKNVMP</sequence>
<proteinExistence type="predicted"/>
<dbReference type="Proteomes" id="UP000249547">
    <property type="component" value="Unassembled WGS sequence"/>
</dbReference>